<organism evidence="2 3">
    <name type="scientific">Victivallis lenta</name>
    <dbReference type="NCBI Taxonomy" id="2606640"/>
    <lineage>
        <taxon>Bacteria</taxon>
        <taxon>Pseudomonadati</taxon>
        <taxon>Lentisphaerota</taxon>
        <taxon>Lentisphaeria</taxon>
        <taxon>Victivallales</taxon>
        <taxon>Victivallaceae</taxon>
        <taxon>Victivallis</taxon>
    </lineage>
</organism>
<dbReference type="Gene3D" id="3.20.20.80">
    <property type="entry name" value="Glycosidases"/>
    <property type="match status" value="1"/>
</dbReference>
<keyword evidence="3" id="KW-1185">Reference proteome</keyword>
<proteinExistence type="predicted"/>
<dbReference type="SUPFAM" id="SSF51445">
    <property type="entry name" value="(Trans)glycosidases"/>
    <property type="match status" value="1"/>
</dbReference>
<evidence type="ECO:0000313" key="3">
    <source>
        <dbReference type="Proteomes" id="UP000435649"/>
    </source>
</evidence>
<protein>
    <recommendedName>
        <fullName evidence="4">Alpha-galactosidase-like protein</fullName>
    </recommendedName>
</protein>
<accession>A0A844FWP1</accession>
<gene>
    <name evidence="2" type="ORF">FYJ85_00960</name>
</gene>
<dbReference type="AlphaFoldDB" id="A0A844FWP1"/>
<dbReference type="Proteomes" id="UP000435649">
    <property type="component" value="Unassembled WGS sequence"/>
</dbReference>
<comment type="caution">
    <text evidence="2">The sequence shown here is derived from an EMBL/GenBank/DDBJ whole genome shotgun (WGS) entry which is preliminary data.</text>
</comment>
<feature type="signal peptide" evidence="1">
    <location>
        <begin position="1"/>
        <end position="19"/>
    </location>
</feature>
<feature type="chain" id="PRO_5032872309" description="Alpha-galactosidase-like protein" evidence="1">
    <location>
        <begin position="20"/>
        <end position="907"/>
    </location>
</feature>
<dbReference type="EMBL" id="VUNS01000001">
    <property type="protein sequence ID" value="MST95617.1"/>
    <property type="molecule type" value="Genomic_DNA"/>
</dbReference>
<dbReference type="InterPro" id="IPR017853">
    <property type="entry name" value="GH"/>
</dbReference>
<keyword evidence="1" id="KW-0732">Signal</keyword>
<evidence type="ECO:0000313" key="2">
    <source>
        <dbReference type="EMBL" id="MST95617.1"/>
    </source>
</evidence>
<reference evidence="2 3" key="1">
    <citation type="submission" date="2019-08" db="EMBL/GenBank/DDBJ databases">
        <title>In-depth cultivation of the pig gut microbiome towards novel bacterial diversity and tailored functional studies.</title>
        <authorList>
            <person name="Wylensek D."/>
            <person name="Hitch T.C.A."/>
            <person name="Clavel T."/>
        </authorList>
    </citation>
    <scope>NUCLEOTIDE SEQUENCE [LARGE SCALE GENOMIC DNA]</scope>
    <source>
        <strain evidence="2 3">BBE-744-WT-12</strain>
    </source>
</reference>
<name>A0A844FWP1_9BACT</name>
<evidence type="ECO:0000256" key="1">
    <source>
        <dbReference type="SAM" id="SignalP"/>
    </source>
</evidence>
<evidence type="ECO:0008006" key="4">
    <source>
        <dbReference type="Google" id="ProtNLM"/>
    </source>
</evidence>
<sequence length="907" mass="102979">MRKYWIMLALCLAACCGGAELKPFHGDNYILDCRSGIAISVKQKNGDFAPFLSGIGFDATDKDWKTFFRSAGFRAECVKQTPESALYRFEYRFTGPDAKRIRLGGTLEAHPDYMRINFEGNFRGDTDKFFHRRILFRYPKEELRLLGAAADNGPEGGQSGIRLESSPQLRLFYNRKEKNSTGSQIWTGRDEERFFRLEITLEPYSGRIPEFSRLSKEPYEARFDFRRYCNVLLDEDERTAELKVLNRSAEPLDREARLTIRDHRGRNLETRKLRIEAAPGKTVSQAVPLPSGRYGWFELEFDLPGSAPLRRSCCILPPAGRKFGKGSIFGGIIYPWNRKTVEKLDLMHWIGMSTIRRAYPIAREGSSLPAGPEYTPDEAALVLREQAARGIEPVPLTSESWNYPAGTFRLTESSNEANIRRLPVDYAEELKIEYVRTKLHDPELQVGSTGTAGIDLHWFEELQENGAWDYFDALFVHLHCFPRAPEVNNTMTREFWLHDRVTLLRELMDKYGEKPVYDSENGYLTRFPDRRVEKYPLRSVSDSSIAAAFMVRSYLQCLAYGVSNKMWFTVDSYGGFGITEYGQPLPAYPAYAAMTRMLDGARYAGELLSPGRVSNAMDRNAEFSRSWFGQATPGLEKELLGADRDYTENDRNPELKPYVYIRAFRTPDGRPLLACWATLYRQKLVDTSIDTPAWQDQKPGISLLWNGFPATEPPKPLPVRFRVGVPEVEVADLMGNRRKVAADNGFLTLALDDYPQFVFGADPALLGEAEQFSLRLFPETFRKNDRWKTLVQAVLPAEKKHPARKSVFDRENLSAGLEAGKPYPIHVRLTNLGKEAESGTISLKLPERWRCEPGSIRFEAAAGAEKTVAATFLVTPDRPAAKVKIRSIVQSDRFGRIADSVMNVGVK</sequence>
<dbReference type="RefSeq" id="WP_154416694.1">
    <property type="nucleotide sequence ID" value="NZ_VUNS01000001.1"/>
</dbReference>